<dbReference type="Proteomes" id="UP001651880">
    <property type="component" value="Unassembled WGS sequence"/>
</dbReference>
<feature type="transmembrane region" description="Helical" evidence="8">
    <location>
        <begin position="43"/>
        <end position="63"/>
    </location>
</feature>
<sequence>MTTDKNKISVRRAMLLYLTTTFPLAQRLIPIYSARNGKQAGWLSPVISIVFLLLLALIVDRLYKAFDGLSFMDIVCEITGKAVGKIICGIWGLWILIELSKFVRYFAERTVSTIMTDTKVDILIAIILVTVAIGLYSGIIVLCRMNEIILPITILAFLTVALMIAPNVKTLYLTPISRLDIIPALKASVGTTGIWAYYLVIFFISDGFTNKNHLKSESIKIIFFLAVITLMLNIMTIGVFDHSVVERLHSPYMVAIKEISVFNTFQKSEPFAAALWVLEDFLLFSVFSYAFLNILRSLFGLSDINFLIAPTLIFVYFFSLFIAESRFELENFSNLIAIPTNIILFIVLPAILFLVGKIRRKV</sequence>
<accession>A0ABT1NKH4</accession>
<feature type="transmembrane region" description="Helical" evidence="8">
    <location>
        <begin position="188"/>
        <end position="209"/>
    </location>
</feature>
<dbReference type="PANTHER" id="PTHR34975:SF2">
    <property type="entry name" value="SPORE GERMINATION PROTEIN A2"/>
    <property type="match status" value="1"/>
</dbReference>
<name>A0ABT1NKH4_9FIRM</name>
<evidence type="ECO:0000256" key="2">
    <source>
        <dbReference type="ARBA" id="ARBA00007998"/>
    </source>
</evidence>
<comment type="similarity">
    <text evidence="2">Belongs to the amino acid-polyamine-organocation (APC) superfamily. Spore germination protein (SGP) (TC 2.A.3.9) family.</text>
</comment>
<dbReference type="PANTHER" id="PTHR34975">
    <property type="entry name" value="SPORE GERMINATION PROTEIN A2"/>
    <property type="match status" value="1"/>
</dbReference>
<keyword evidence="4" id="KW-0309">Germination</keyword>
<gene>
    <name evidence="9" type="ORF">LJD61_19470</name>
</gene>
<reference evidence="9 10" key="1">
    <citation type="submission" date="2021-10" db="EMBL/GenBank/DDBJ databases">
        <title>Lutispora strain m25 sp. nov., a thermophilic, non-spore-forming bacterium isolated from a lab-scale methanogenic bioreactor digesting anaerobic sludge.</title>
        <authorList>
            <person name="El Houari A."/>
            <person name="Mcdonald J."/>
        </authorList>
    </citation>
    <scope>NUCLEOTIDE SEQUENCE [LARGE SCALE GENOMIC DNA]</scope>
    <source>
        <strain evidence="10">m25</strain>
    </source>
</reference>
<evidence type="ECO:0000256" key="6">
    <source>
        <dbReference type="ARBA" id="ARBA00022989"/>
    </source>
</evidence>
<keyword evidence="5 8" id="KW-0812">Transmembrane</keyword>
<evidence type="ECO:0000256" key="4">
    <source>
        <dbReference type="ARBA" id="ARBA00022544"/>
    </source>
</evidence>
<evidence type="ECO:0000256" key="1">
    <source>
        <dbReference type="ARBA" id="ARBA00004141"/>
    </source>
</evidence>
<comment type="caution">
    <text evidence="9">The sequence shown here is derived from an EMBL/GenBank/DDBJ whole genome shotgun (WGS) entry which is preliminary data.</text>
</comment>
<evidence type="ECO:0000256" key="3">
    <source>
        <dbReference type="ARBA" id="ARBA00022448"/>
    </source>
</evidence>
<evidence type="ECO:0000313" key="10">
    <source>
        <dbReference type="Proteomes" id="UP001651880"/>
    </source>
</evidence>
<keyword evidence="7 8" id="KW-0472">Membrane</keyword>
<keyword evidence="3" id="KW-0813">Transport</keyword>
<dbReference type="InterPro" id="IPR004761">
    <property type="entry name" value="Spore_GerAB"/>
</dbReference>
<dbReference type="Pfam" id="PF03845">
    <property type="entry name" value="Spore_permease"/>
    <property type="match status" value="1"/>
</dbReference>
<feature type="transmembrane region" description="Helical" evidence="8">
    <location>
        <begin position="221"/>
        <end position="240"/>
    </location>
</feature>
<evidence type="ECO:0000313" key="9">
    <source>
        <dbReference type="EMBL" id="MCQ1531701.1"/>
    </source>
</evidence>
<feature type="transmembrane region" description="Helical" evidence="8">
    <location>
        <begin position="149"/>
        <end position="168"/>
    </location>
</feature>
<protein>
    <submittedName>
        <fullName evidence="9">GerAB/ArcD/ProY family transporter</fullName>
    </submittedName>
</protein>
<feature type="transmembrane region" description="Helical" evidence="8">
    <location>
        <begin position="304"/>
        <end position="323"/>
    </location>
</feature>
<feature type="transmembrane region" description="Helical" evidence="8">
    <location>
        <begin position="335"/>
        <end position="355"/>
    </location>
</feature>
<dbReference type="RefSeq" id="WP_255229262.1">
    <property type="nucleotide sequence ID" value="NZ_JAJEKE010000028.1"/>
</dbReference>
<comment type="subcellular location">
    <subcellularLocation>
        <location evidence="1">Membrane</location>
        <topology evidence="1">Multi-pass membrane protein</topology>
    </subcellularLocation>
</comment>
<evidence type="ECO:0000256" key="8">
    <source>
        <dbReference type="SAM" id="Phobius"/>
    </source>
</evidence>
<feature type="transmembrane region" description="Helical" evidence="8">
    <location>
        <begin position="83"/>
        <end position="102"/>
    </location>
</feature>
<proteinExistence type="inferred from homology"/>
<dbReference type="EMBL" id="JAJEKE010000028">
    <property type="protein sequence ID" value="MCQ1531701.1"/>
    <property type="molecule type" value="Genomic_DNA"/>
</dbReference>
<evidence type="ECO:0000256" key="7">
    <source>
        <dbReference type="ARBA" id="ARBA00023136"/>
    </source>
</evidence>
<keyword evidence="6 8" id="KW-1133">Transmembrane helix</keyword>
<feature type="transmembrane region" description="Helical" evidence="8">
    <location>
        <begin position="271"/>
        <end position="292"/>
    </location>
</feature>
<keyword evidence="10" id="KW-1185">Reference proteome</keyword>
<feature type="transmembrane region" description="Helical" evidence="8">
    <location>
        <begin position="122"/>
        <end position="142"/>
    </location>
</feature>
<organism evidence="9 10">
    <name type="scientific">Lutispora saccharofermentans</name>
    <dbReference type="NCBI Taxonomy" id="3024236"/>
    <lineage>
        <taxon>Bacteria</taxon>
        <taxon>Bacillati</taxon>
        <taxon>Bacillota</taxon>
        <taxon>Clostridia</taxon>
        <taxon>Lutisporales</taxon>
        <taxon>Lutisporaceae</taxon>
        <taxon>Lutispora</taxon>
    </lineage>
</organism>
<evidence type="ECO:0000256" key="5">
    <source>
        <dbReference type="ARBA" id="ARBA00022692"/>
    </source>
</evidence>